<keyword evidence="4" id="KW-1185">Reference proteome</keyword>
<feature type="region of interest" description="Disordered" evidence="1">
    <location>
        <begin position="109"/>
        <end position="128"/>
    </location>
</feature>
<protein>
    <submittedName>
        <fullName evidence="3">Uncharacterized protein</fullName>
    </submittedName>
</protein>
<keyword evidence="2" id="KW-1133">Transmembrane helix</keyword>
<proteinExistence type="predicted"/>
<evidence type="ECO:0000313" key="4">
    <source>
        <dbReference type="Proteomes" id="UP000826661"/>
    </source>
</evidence>
<dbReference type="Proteomes" id="UP000826661">
    <property type="component" value="Chromosome II"/>
</dbReference>
<name>A0A8G0LA40_9HYPO</name>
<dbReference type="AlphaFoldDB" id="A0A8G0LA40"/>
<sequence length="128" mass="13734">MGTDSGIDLFFPFASTVSDALSCRPMTLPFSTVLVTFGFNPFALLFPCSPPKRRPVVRSPFRLKRHLLADSIASHRIVSHCIASAPSAAAGNSADDWPAAPDKRFVRDAGRNWSKGGSVSTARKKGGE</sequence>
<keyword evidence="2" id="KW-0812">Transmembrane</keyword>
<evidence type="ECO:0000256" key="1">
    <source>
        <dbReference type="SAM" id="MobiDB-lite"/>
    </source>
</evidence>
<gene>
    <name evidence="3" type="ORF">H0G86_003170</name>
</gene>
<feature type="transmembrane region" description="Helical" evidence="2">
    <location>
        <begin position="28"/>
        <end position="48"/>
    </location>
</feature>
<organism evidence="3 4">
    <name type="scientific">Trichoderma simmonsii</name>
    <dbReference type="NCBI Taxonomy" id="1491479"/>
    <lineage>
        <taxon>Eukaryota</taxon>
        <taxon>Fungi</taxon>
        <taxon>Dikarya</taxon>
        <taxon>Ascomycota</taxon>
        <taxon>Pezizomycotina</taxon>
        <taxon>Sordariomycetes</taxon>
        <taxon>Hypocreomycetidae</taxon>
        <taxon>Hypocreales</taxon>
        <taxon>Hypocreaceae</taxon>
        <taxon>Trichoderma</taxon>
    </lineage>
</organism>
<evidence type="ECO:0000256" key="2">
    <source>
        <dbReference type="SAM" id="Phobius"/>
    </source>
</evidence>
<evidence type="ECO:0000313" key="3">
    <source>
        <dbReference type="EMBL" id="QYS95900.1"/>
    </source>
</evidence>
<keyword evidence="2" id="KW-0472">Membrane</keyword>
<reference evidence="3 4" key="1">
    <citation type="journal article" date="2021" name="BMC Genomics">
        <title>Telomere-to-telomere genome assembly of asparaginase-producing Trichoderma simmonsii.</title>
        <authorList>
            <person name="Chung D."/>
            <person name="Kwon Y.M."/>
            <person name="Yang Y."/>
        </authorList>
    </citation>
    <scope>NUCLEOTIDE SEQUENCE [LARGE SCALE GENOMIC DNA]</scope>
    <source>
        <strain evidence="3 4">GH-Sj1</strain>
    </source>
</reference>
<dbReference type="EMBL" id="CP075865">
    <property type="protein sequence ID" value="QYS95900.1"/>
    <property type="molecule type" value="Genomic_DNA"/>
</dbReference>
<accession>A0A8G0LA40</accession>